<gene>
    <name evidence="3" type="primary">dnak5</name>
    <name evidence="3" type="ORF">CSEC_1330</name>
</gene>
<evidence type="ECO:0000256" key="1">
    <source>
        <dbReference type="ARBA" id="ARBA00022741"/>
    </source>
</evidence>
<dbReference type="InterPro" id="IPR013126">
    <property type="entry name" value="Hsp_70_fam"/>
</dbReference>
<dbReference type="eggNOG" id="COG0443">
    <property type="taxonomic scope" value="Bacteria"/>
</dbReference>
<dbReference type="OrthoDB" id="499700at2"/>
<dbReference type="STRING" id="1437425.CSEC_1330"/>
<dbReference type="CDD" id="cd10170">
    <property type="entry name" value="ASKHA_NBD_HSP70"/>
    <property type="match status" value="1"/>
</dbReference>
<proteinExistence type="predicted"/>
<dbReference type="PANTHER" id="PTHR42749">
    <property type="entry name" value="CELL SHAPE-DETERMINING PROTEIN MREB"/>
    <property type="match status" value="1"/>
</dbReference>
<reference evidence="3" key="2">
    <citation type="submission" date="2014-09" db="EMBL/GenBank/DDBJ databases">
        <title>Criblamydia sequanensis harbors a mega-plasmid encoding arsenite resistance.</title>
        <authorList>
            <person name="Bertelli C."/>
            <person name="Goesmann A."/>
            <person name="Greub G."/>
        </authorList>
    </citation>
    <scope>NUCLEOTIDE SEQUENCE [LARGE SCALE GENOMIC DNA]</scope>
    <source>
        <strain evidence="3">CRIB-18</strain>
    </source>
</reference>
<dbReference type="GO" id="GO:0140662">
    <property type="term" value="F:ATP-dependent protein folding chaperone"/>
    <property type="evidence" value="ECO:0007669"/>
    <property type="project" value="InterPro"/>
</dbReference>
<dbReference type="PRINTS" id="PR00301">
    <property type="entry name" value="HEATSHOCK70"/>
</dbReference>
<evidence type="ECO:0000313" key="4">
    <source>
        <dbReference type="Proteomes" id="UP000031552"/>
    </source>
</evidence>
<organism evidence="3 4">
    <name type="scientific">Candidatus Criblamydia sequanensis CRIB-18</name>
    <dbReference type="NCBI Taxonomy" id="1437425"/>
    <lineage>
        <taxon>Bacteria</taxon>
        <taxon>Pseudomonadati</taxon>
        <taxon>Chlamydiota</taxon>
        <taxon>Chlamydiia</taxon>
        <taxon>Parachlamydiales</taxon>
        <taxon>Candidatus Criblamydiaceae</taxon>
        <taxon>Candidatus Criblamydia</taxon>
    </lineage>
</organism>
<keyword evidence="2" id="KW-0067">ATP-binding</keyword>
<name>A0A090D1X6_9BACT</name>
<dbReference type="Proteomes" id="UP000031552">
    <property type="component" value="Unassembled WGS sequence"/>
</dbReference>
<dbReference type="EMBL" id="CCEJ010000005">
    <property type="protein sequence ID" value="CDR34150.1"/>
    <property type="molecule type" value="Genomic_DNA"/>
</dbReference>
<evidence type="ECO:0000256" key="2">
    <source>
        <dbReference type="ARBA" id="ARBA00022840"/>
    </source>
</evidence>
<dbReference type="Pfam" id="PF00012">
    <property type="entry name" value="HSP70"/>
    <property type="match status" value="1"/>
</dbReference>
<sequence>MRLIVGIDLGTTNTTLSLVDSESAKKEIKPFLIPQLSKTGELKKLTALPSCCYLASSFEMAPKEIDLDRPMSYCIGEKAVALGSERPDRLIASSKSWLCYGGAHREEAFLPLGLNDGSLKISPLVATTRILEHIVWAWKKEVSKGNISLELPELETIITIPASFGEEARRLTEQAATLAGLKNITLLEEPQAAFYSWLQDNKKNWKEILGENSLNLIVDCGGGTTDFSLIECGEEGLTRIAVGEHLLLGGDNMDLCLATFLEENGNFLKAIDSFLFQKLVRKVKEIKEEFMGLDPKEEYSLLLQGSSSSVIANTIKITLNTKEALLLLQNGFFKYVPLESIDVKSKSRQGLKTFGLPYEENPNLLFHLGSFLKTKLPSDKFPANILFNGGVFKSALTRNWVMEAIRAWYPDQSIKMLENRNYDQACSKGACSFSLSKKGEGVQIRAGLPKSYYLVLQQGKEKKALTLFSRGCSLNERFSFSEPFKVKPNEPVSFTLLSSSIRPIDTQGTFVDIDEESFTKVSDVRTFIRYGKGAVLSQPISVKLSAHLTALQTLDLCLDSEKTPHSWKLEFFLDAPTKIQSHYGRSETEGTFEEKEIEEAAQKLRKGFIEKPFKENVLEDIETLLQKKKGEFPTALFRNFAGELLALYEEKSVVSESKWWNLFGYFMRPGIGYPMDDQKINSFWKIYLKRFKEKKSDDVFLQELIALRRLSLGLNKGQQHQISIPLLARLLDKEGAIVTKNQNSYVIAELARTLSSFELLEPKVKIKLGRALFKYMDENKKRDSASLYAIGRLGSRKLLSLSIENLIPKEEASEWVKKLLTLESDRTEYYSALMQISQRGIREFDIDNDLYQKTSEYLKTKAPKELLPVSLDLELLGDSIPYGLAL</sequence>
<comment type="caution">
    <text evidence="3">The sequence shown here is derived from an EMBL/GenBank/DDBJ whole genome shotgun (WGS) entry which is preliminary data.</text>
</comment>
<dbReference type="Gene3D" id="3.30.420.40">
    <property type="match status" value="2"/>
</dbReference>
<dbReference type="PANTHER" id="PTHR42749:SF1">
    <property type="entry name" value="CELL SHAPE-DETERMINING PROTEIN MREB"/>
    <property type="match status" value="1"/>
</dbReference>
<dbReference type="Pfam" id="PF12531">
    <property type="entry name" value="DUF3731"/>
    <property type="match status" value="1"/>
</dbReference>
<protein>
    <submittedName>
        <fullName evidence="3">Chaperone protein DnaK</fullName>
    </submittedName>
</protein>
<dbReference type="GO" id="GO:0005524">
    <property type="term" value="F:ATP binding"/>
    <property type="evidence" value="ECO:0007669"/>
    <property type="project" value="UniProtKB-KW"/>
</dbReference>
<dbReference type="SUPFAM" id="SSF53067">
    <property type="entry name" value="Actin-like ATPase domain"/>
    <property type="match status" value="2"/>
</dbReference>
<accession>A0A090D1X6</accession>
<dbReference type="RefSeq" id="WP_041017681.1">
    <property type="nucleotide sequence ID" value="NZ_CCEJ010000005.1"/>
</dbReference>
<reference evidence="3" key="1">
    <citation type="submission" date="2013-12" db="EMBL/GenBank/DDBJ databases">
        <authorList>
            <person name="Linke B."/>
        </authorList>
    </citation>
    <scope>NUCLEOTIDE SEQUENCE [LARGE SCALE GENOMIC DNA]</scope>
    <source>
        <strain evidence="3">CRIB-18</strain>
    </source>
</reference>
<dbReference type="AlphaFoldDB" id="A0A090D1X6"/>
<dbReference type="InterPro" id="IPR021030">
    <property type="entry name" value="DUF3731"/>
</dbReference>
<evidence type="ECO:0000313" key="3">
    <source>
        <dbReference type="EMBL" id="CDR34150.1"/>
    </source>
</evidence>
<keyword evidence="1" id="KW-0547">Nucleotide-binding</keyword>
<keyword evidence="4" id="KW-1185">Reference proteome</keyword>
<dbReference type="InterPro" id="IPR043129">
    <property type="entry name" value="ATPase_NBD"/>
</dbReference>